<keyword evidence="10" id="KW-0472">Membrane</keyword>
<feature type="active site" description="Acyl-ester intermediate" evidence="7">
    <location>
        <position position="68"/>
    </location>
</feature>
<organism evidence="12 13">
    <name type="scientific">Candidatus Allocopromorpha excrementigallinarum</name>
    <dbReference type="NCBI Taxonomy" id="2840742"/>
    <lineage>
        <taxon>Bacteria</taxon>
        <taxon>Bacillati</taxon>
        <taxon>Bacillota</taxon>
        <taxon>Clostridia</taxon>
        <taxon>Eubacteriales</taxon>
        <taxon>Eubacteriaceae</taxon>
        <taxon>Eubacteriaceae incertae sedis</taxon>
        <taxon>Candidatus Allocopromorpha</taxon>
    </lineage>
</organism>
<dbReference type="SUPFAM" id="SSF56601">
    <property type="entry name" value="beta-lactamase/transpeptidase-like"/>
    <property type="match status" value="1"/>
</dbReference>
<evidence type="ECO:0000256" key="10">
    <source>
        <dbReference type="SAM" id="Phobius"/>
    </source>
</evidence>
<dbReference type="GO" id="GO:0009002">
    <property type="term" value="F:serine-type D-Ala-D-Ala carboxypeptidase activity"/>
    <property type="evidence" value="ECO:0007669"/>
    <property type="project" value="InterPro"/>
</dbReference>
<evidence type="ECO:0000313" key="13">
    <source>
        <dbReference type="Proteomes" id="UP000824090"/>
    </source>
</evidence>
<evidence type="ECO:0000256" key="8">
    <source>
        <dbReference type="PIRSR" id="PIRSR618044-2"/>
    </source>
</evidence>
<dbReference type="InterPro" id="IPR001967">
    <property type="entry name" value="Peptidase_S11_N"/>
</dbReference>
<dbReference type="GO" id="GO:0008360">
    <property type="term" value="P:regulation of cell shape"/>
    <property type="evidence" value="ECO:0007669"/>
    <property type="project" value="UniProtKB-KW"/>
</dbReference>
<gene>
    <name evidence="12" type="ORF">IAC50_04090</name>
</gene>
<keyword evidence="12" id="KW-0121">Carboxypeptidase</keyword>
<keyword evidence="2" id="KW-0732">Signal</keyword>
<feature type="transmembrane region" description="Helical" evidence="10">
    <location>
        <begin position="6"/>
        <end position="24"/>
    </location>
</feature>
<dbReference type="AlphaFoldDB" id="A0A9D1I005"/>
<sequence>MKKGKYIFILIVAAAVGSCLFLYFQKHGIVGAAGPSGEISAGQAILIDGDTGEVLYEKAADEKAYPASVTKIMTALITLETLEKYESPIDQKVIVPREAAGVEGSSMYLREGEKISIEDLLYGLMLVSGNDAAAALAEIIGGSQEGFVRMMNERARELNCRGTNFENPSGLFDENHYTTARDMAAIAREAMKNPVFRKIVATESWTADREEGAYVALYNKNKTIREFKGGNGIKIGYTENSGRTLAASAERNGKTMICVVMGATDWFNDAYRLMEYGFSEN</sequence>
<keyword evidence="6" id="KW-0961">Cell wall biogenesis/degradation</keyword>
<dbReference type="InterPro" id="IPR012338">
    <property type="entry name" value="Beta-lactam/transpept-like"/>
</dbReference>
<name>A0A9D1I005_9FIRM</name>
<dbReference type="Gene3D" id="3.40.710.10">
    <property type="entry name" value="DD-peptidase/beta-lactamase superfamily"/>
    <property type="match status" value="1"/>
</dbReference>
<evidence type="ECO:0000313" key="12">
    <source>
        <dbReference type="EMBL" id="HIU25654.1"/>
    </source>
</evidence>
<dbReference type="GO" id="GO:0009252">
    <property type="term" value="P:peptidoglycan biosynthetic process"/>
    <property type="evidence" value="ECO:0007669"/>
    <property type="project" value="UniProtKB-KW"/>
</dbReference>
<feature type="active site" description="Proton acceptor" evidence="7">
    <location>
        <position position="71"/>
    </location>
</feature>
<dbReference type="EMBL" id="DVMP01000078">
    <property type="protein sequence ID" value="HIU25654.1"/>
    <property type="molecule type" value="Genomic_DNA"/>
</dbReference>
<feature type="domain" description="Peptidase S11 D-alanyl-D-alanine carboxypeptidase A N-terminal" evidence="11">
    <location>
        <begin position="36"/>
        <end position="264"/>
    </location>
</feature>
<comment type="similarity">
    <text evidence="1 9">Belongs to the peptidase S11 family.</text>
</comment>
<protein>
    <submittedName>
        <fullName evidence="12">D-alanyl-D-alanine carboxypeptidase</fullName>
    </submittedName>
</protein>
<evidence type="ECO:0000256" key="6">
    <source>
        <dbReference type="ARBA" id="ARBA00023316"/>
    </source>
</evidence>
<reference evidence="12" key="1">
    <citation type="submission" date="2020-10" db="EMBL/GenBank/DDBJ databases">
        <authorList>
            <person name="Gilroy R."/>
        </authorList>
    </citation>
    <scope>NUCLEOTIDE SEQUENCE</scope>
    <source>
        <strain evidence="12">ChiHcec3-6078</strain>
    </source>
</reference>
<reference evidence="12" key="2">
    <citation type="journal article" date="2021" name="PeerJ">
        <title>Extensive microbial diversity within the chicken gut microbiome revealed by metagenomics and culture.</title>
        <authorList>
            <person name="Gilroy R."/>
            <person name="Ravi A."/>
            <person name="Getino M."/>
            <person name="Pursley I."/>
            <person name="Horton D.L."/>
            <person name="Alikhan N.F."/>
            <person name="Baker D."/>
            <person name="Gharbi K."/>
            <person name="Hall N."/>
            <person name="Watson M."/>
            <person name="Adriaenssens E.M."/>
            <person name="Foster-Nyarko E."/>
            <person name="Jarju S."/>
            <person name="Secka A."/>
            <person name="Antonio M."/>
            <person name="Oren A."/>
            <person name="Chaudhuri R.R."/>
            <person name="La Ragione R."/>
            <person name="Hildebrand F."/>
            <person name="Pallen M.J."/>
        </authorList>
    </citation>
    <scope>NUCLEOTIDE SEQUENCE</scope>
    <source>
        <strain evidence="12">ChiHcec3-6078</strain>
    </source>
</reference>
<keyword evidence="3" id="KW-0378">Hydrolase</keyword>
<comment type="caution">
    <text evidence="12">The sequence shown here is derived from an EMBL/GenBank/DDBJ whole genome shotgun (WGS) entry which is preliminary data.</text>
</comment>
<dbReference type="InterPro" id="IPR018044">
    <property type="entry name" value="Peptidase_S11"/>
</dbReference>
<dbReference type="PANTHER" id="PTHR21581:SF33">
    <property type="entry name" value="D-ALANYL-D-ALANINE CARBOXYPEPTIDASE DACB"/>
    <property type="match status" value="1"/>
</dbReference>
<evidence type="ECO:0000256" key="9">
    <source>
        <dbReference type="RuleBase" id="RU004016"/>
    </source>
</evidence>
<keyword evidence="10" id="KW-0812">Transmembrane</keyword>
<evidence type="ECO:0000256" key="5">
    <source>
        <dbReference type="ARBA" id="ARBA00022984"/>
    </source>
</evidence>
<feature type="binding site" evidence="8">
    <location>
        <position position="234"/>
    </location>
    <ligand>
        <name>substrate</name>
    </ligand>
</feature>
<keyword evidence="10" id="KW-1133">Transmembrane helix</keyword>
<evidence type="ECO:0000256" key="3">
    <source>
        <dbReference type="ARBA" id="ARBA00022801"/>
    </source>
</evidence>
<evidence type="ECO:0000259" key="11">
    <source>
        <dbReference type="Pfam" id="PF00768"/>
    </source>
</evidence>
<dbReference type="Proteomes" id="UP000824090">
    <property type="component" value="Unassembled WGS sequence"/>
</dbReference>
<dbReference type="GO" id="GO:0006508">
    <property type="term" value="P:proteolysis"/>
    <property type="evidence" value="ECO:0007669"/>
    <property type="project" value="InterPro"/>
</dbReference>
<keyword evidence="12" id="KW-0645">Protease</keyword>
<dbReference type="PANTHER" id="PTHR21581">
    <property type="entry name" value="D-ALANYL-D-ALANINE CARBOXYPEPTIDASE"/>
    <property type="match status" value="1"/>
</dbReference>
<dbReference type="GO" id="GO:0071555">
    <property type="term" value="P:cell wall organization"/>
    <property type="evidence" value="ECO:0007669"/>
    <property type="project" value="UniProtKB-KW"/>
</dbReference>
<feature type="active site" evidence="7">
    <location>
        <position position="128"/>
    </location>
</feature>
<dbReference type="PRINTS" id="PR00725">
    <property type="entry name" value="DADACBPTASE1"/>
</dbReference>
<keyword evidence="5" id="KW-0573">Peptidoglycan synthesis</keyword>
<evidence type="ECO:0000256" key="1">
    <source>
        <dbReference type="ARBA" id="ARBA00007164"/>
    </source>
</evidence>
<evidence type="ECO:0000256" key="7">
    <source>
        <dbReference type="PIRSR" id="PIRSR618044-1"/>
    </source>
</evidence>
<evidence type="ECO:0000256" key="2">
    <source>
        <dbReference type="ARBA" id="ARBA00022729"/>
    </source>
</evidence>
<dbReference type="Pfam" id="PF00768">
    <property type="entry name" value="Peptidase_S11"/>
    <property type="match status" value="1"/>
</dbReference>
<dbReference type="PROSITE" id="PS51257">
    <property type="entry name" value="PROKAR_LIPOPROTEIN"/>
    <property type="match status" value="1"/>
</dbReference>
<keyword evidence="4" id="KW-0133">Cell shape</keyword>
<accession>A0A9D1I005</accession>
<proteinExistence type="inferred from homology"/>
<evidence type="ECO:0000256" key="4">
    <source>
        <dbReference type="ARBA" id="ARBA00022960"/>
    </source>
</evidence>